<dbReference type="EMBL" id="JN712910">
    <property type="protein sequence ID" value="AEZ50461.1"/>
    <property type="molecule type" value="Genomic_DNA"/>
</dbReference>
<name>J9PUK6_9CAUD</name>
<evidence type="ECO:0000256" key="1">
    <source>
        <dbReference type="SAM" id="Phobius"/>
    </source>
</evidence>
<keyword evidence="1" id="KW-1133">Transmembrane helix</keyword>
<evidence type="ECO:0000313" key="3">
    <source>
        <dbReference type="Proteomes" id="UP000006298"/>
    </source>
</evidence>
<keyword evidence="1" id="KW-0812">Transmembrane</keyword>
<dbReference type="RefSeq" id="YP_007005865.1">
    <property type="nucleotide sequence ID" value="NC_019515.1"/>
</dbReference>
<sequence>MLEQRIFRVIANEGRSRKVYVDFDLHSEDKSILIARLFGHFDDALPIDHMICQLDLKRLGFSDVRIIHCNDPDSIKWGRRLLFTSSPKWDKLSSILLKAFMPILIAVFLIIISVFIFNGSVK</sequence>
<organism evidence="2 3">
    <name type="scientific">Bacillus phage BCD7</name>
    <dbReference type="NCBI Taxonomy" id="1136534"/>
    <lineage>
        <taxon>Viruses</taxon>
        <taxon>Duplodnaviria</taxon>
        <taxon>Heunggongvirae</taxon>
        <taxon>Uroviricota</taxon>
        <taxon>Caudoviricetes</taxon>
        <taxon>Becedseptimavirus</taxon>
        <taxon>Becedseptimavirus BCD7</taxon>
    </lineage>
</organism>
<dbReference type="GeneID" id="14011533"/>
<keyword evidence="3" id="KW-1185">Reference proteome</keyword>
<gene>
    <name evidence="2" type="ORF">BCD7_0014</name>
</gene>
<keyword evidence="1" id="KW-0472">Membrane</keyword>
<dbReference type="KEGG" id="vg:14011533"/>
<proteinExistence type="predicted"/>
<accession>J9PUK6</accession>
<evidence type="ECO:0000313" key="2">
    <source>
        <dbReference type="EMBL" id="AEZ50461.1"/>
    </source>
</evidence>
<protein>
    <submittedName>
        <fullName evidence="2">Uncharacterized protein</fullName>
    </submittedName>
</protein>
<dbReference type="Proteomes" id="UP000006298">
    <property type="component" value="Segment"/>
</dbReference>
<reference evidence="2 3" key="1">
    <citation type="submission" date="2011-09" db="EMBL/GenBank/DDBJ databases">
        <title>Complete Genome Sequence of Bacillus cereus Bacteriophage BCD7.</title>
        <authorList>
            <person name="Lee J.-H."/>
            <person name="Shin H."/>
            <person name="Son B."/>
            <person name="Ryu S."/>
        </authorList>
    </citation>
    <scope>NUCLEOTIDE SEQUENCE [LARGE SCALE GENOMIC DNA]</scope>
</reference>
<feature type="transmembrane region" description="Helical" evidence="1">
    <location>
        <begin position="95"/>
        <end position="117"/>
    </location>
</feature>